<keyword evidence="11" id="KW-1185">Reference proteome</keyword>
<keyword evidence="8" id="KW-0175">Coiled coil</keyword>
<sequence>MILLSKVIKQAVSNHKRTLSLQKIEWNVAEDHLYEESIDEIPDAKSAEILIAEAKAEAERITAEARAELEKERQAWSSEKEKLIQSARQEGYDCGLELGKKEAENKYSSLIEKANKISNAARADYEEKLEGAQEEIINLAVALAKKVWNQKEDDQEEFQSLVSQVINDLKEYENISIFIDAKYVEYVYELKQELIHCLPHHCHLNIYADTEASKGTCYIETDFGRIDASIDTQLNELKAKLLELIQAGGEY</sequence>
<evidence type="ECO:0000256" key="4">
    <source>
        <dbReference type="ARBA" id="ARBA00022795"/>
    </source>
</evidence>
<feature type="domain" description="Flagellar assembly protein FliH/Type III secretion system HrpE" evidence="9">
    <location>
        <begin position="112"/>
        <end position="237"/>
    </location>
</feature>
<dbReference type="OrthoDB" id="19020at2"/>
<evidence type="ECO:0000256" key="6">
    <source>
        <dbReference type="ARBA" id="ARBA00023225"/>
    </source>
</evidence>
<evidence type="ECO:0000256" key="5">
    <source>
        <dbReference type="ARBA" id="ARBA00022927"/>
    </source>
</evidence>
<keyword evidence="4" id="KW-1005">Bacterial flagellum biogenesis</keyword>
<dbReference type="GO" id="GO:0015031">
    <property type="term" value="P:protein transport"/>
    <property type="evidence" value="ECO:0007669"/>
    <property type="project" value="UniProtKB-KW"/>
</dbReference>
<keyword evidence="6" id="KW-1006">Bacterial flagellum protein export</keyword>
<dbReference type="PANTHER" id="PTHR34982">
    <property type="entry name" value="YOP PROTEINS TRANSLOCATION PROTEIN L"/>
    <property type="match status" value="1"/>
</dbReference>
<keyword evidence="3" id="KW-0813">Transport</keyword>
<feature type="coiled-coil region" evidence="8">
    <location>
        <begin position="44"/>
        <end position="142"/>
    </location>
</feature>
<proteinExistence type="inferred from homology"/>
<comment type="similarity">
    <text evidence="2">Belongs to the FliH family.</text>
</comment>
<dbReference type="AlphaFoldDB" id="A0A0M4FSP9"/>
<evidence type="ECO:0000256" key="8">
    <source>
        <dbReference type="SAM" id="Coils"/>
    </source>
</evidence>
<accession>A0A0M4FSP9</accession>
<evidence type="ECO:0000313" key="10">
    <source>
        <dbReference type="EMBL" id="ALC81055.1"/>
    </source>
</evidence>
<name>A0A0M4FSP9_9BACI</name>
<evidence type="ECO:0000256" key="3">
    <source>
        <dbReference type="ARBA" id="ARBA00022448"/>
    </source>
</evidence>
<comment type="function">
    <text evidence="1">Needed for flagellar regrowth and assembly.</text>
</comment>
<dbReference type="PATRIC" id="fig|1441095.3.peg.1135"/>
<gene>
    <name evidence="10" type="ORF">AM592_05205</name>
</gene>
<dbReference type="GO" id="GO:0044781">
    <property type="term" value="P:bacterial-type flagellum organization"/>
    <property type="evidence" value="ECO:0007669"/>
    <property type="project" value="UniProtKB-KW"/>
</dbReference>
<organism evidence="10 11">
    <name type="scientific">Bacillus gobiensis</name>
    <dbReference type="NCBI Taxonomy" id="1441095"/>
    <lineage>
        <taxon>Bacteria</taxon>
        <taxon>Bacillati</taxon>
        <taxon>Bacillota</taxon>
        <taxon>Bacilli</taxon>
        <taxon>Bacillales</taxon>
        <taxon>Bacillaceae</taxon>
        <taxon>Bacillus</taxon>
    </lineage>
</organism>
<dbReference type="NCBIfam" id="TIGR03825">
    <property type="entry name" value="FliH_bacil"/>
    <property type="match status" value="1"/>
</dbReference>
<evidence type="ECO:0000313" key="11">
    <source>
        <dbReference type="Proteomes" id="UP000067625"/>
    </source>
</evidence>
<dbReference type="Proteomes" id="UP000067625">
    <property type="component" value="Chromosome"/>
</dbReference>
<dbReference type="STRING" id="1441095.AM592_05205"/>
<reference evidence="11" key="1">
    <citation type="submission" date="2015-08" db="EMBL/GenBank/DDBJ databases">
        <title>Genome sequencing project for genomic taxonomy and phylogenomics of Bacillus-like bacteria.</title>
        <authorList>
            <person name="Liu B."/>
            <person name="Wang J."/>
            <person name="Zhu Y."/>
            <person name="Liu G."/>
            <person name="Chen Q."/>
            <person name="Chen Z."/>
            <person name="Lan J."/>
            <person name="Che J."/>
            <person name="Ge C."/>
            <person name="Shi H."/>
            <person name="Pan Z."/>
            <person name="Liu X."/>
        </authorList>
    </citation>
    <scope>NUCLEOTIDE SEQUENCE [LARGE SCALE GENOMIC DNA]</scope>
    <source>
        <strain evidence="11">FJAT-4402</strain>
    </source>
</reference>
<evidence type="ECO:0000256" key="7">
    <source>
        <dbReference type="NCBIfam" id="TIGR03825"/>
    </source>
</evidence>
<dbReference type="PANTHER" id="PTHR34982:SF1">
    <property type="entry name" value="FLAGELLAR ASSEMBLY PROTEIN FLIH"/>
    <property type="match status" value="1"/>
</dbReference>
<evidence type="ECO:0000256" key="2">
    <source>
        <dbReference type="ARBA" id="ARBA00006602"/>
    </source>
</evidence>
<evidence type="ECO:0000259" key="9">
    <source>
        <dbReference type="Pfam" id="PF02108"/>
    </source>
</evidence>
<reference evidence="10 11" key="2">
    <citation type="journal article" date="2016" name="Int. J. Syst. Evol. Microbiol.">
        <title>Bacillus gobiensis sp. nov., isolated from a soil sample.</title>
        <authorList>
            <person name="Liu B."/>
            <person name="Liu G.H."/>
            <person name="Cetin S."/>
            <person name="Schumann P."/>
            <person name="Pan Z.Z."/>
            <person name="Chen Q.Q."/>
        </authorList>
    </citation>
    <scope>NUCLEOTIDE SEQUENCE [LARGE SCALE GENOMIC DNA]</scope>
    <source>
        <strain evidence="10 11">FJAT-4402</strain>
    </source>
</reference>
<protein>
    <recommendedName>
        <fullName evidence="7">Flagellar assembly protein FliH</fullName>
    </recommendedName>
</protein>
<evidence type="ECO:0000256" key="1">
    <source>
        <dbReference type="ARBA" id="ARBA00003041"/>
    </source>
</evidence>
<dbReference type="EMBL" id="CP012600">
    <property type="protein sequence ID" value="ALC81055.1"/>
    <property type="molecule type" value="Genomic_DNA"/>
</dbReference>
<dbReference type="GO" id="GO:0005829">
    <property type="term" value="C:cytosol"/>
    <property type="evidence" value="ECO:0007669"/>
    <property type="project" value="TreeGrafter"/>
</dbReference>
<dbReference type="InterPro" id="IPR051472">
    <property type="entry name" value="T3SS_Stator/FliH"/>
</dbReference>
<dbReference type="InterPro" id="IPR022524">
    <property type="entry name" value="FliH_Bacilli"/>
</dbReference>
<keyword evidence="5" id="KW-0653">Protein transport</keyword>
<dbReference type="InterPro" id="IPR018035">
    <property type="entry name" value="Flagellar_FliH/T3SS_HrpE"/>
</dbReference>
<dbReference type="Pfam" id="PF02108">
    <property type="entry name" value="FliH"/>
    <property type="match status" value="1"/>
</dbReference>